<gene>
    <name evidence="1" type="ORF">LS65_000355</name>
</gene>
<dbReference type="EMBL" id="JRMQ02000001">
    <property type="protein sequence ID" value="TLE03264.1"/>
    <property type="molecule type" value="Genomic_DNA"/>
</dbReference>
<name>A0A4U8TRX2_9HELI</name>
<protein>
    <submittedName>
        <fullName evidence="1">ATP-binding protein</fullName>
    </submittedName>
</protein>
<dbReference type="GO" id="GO:0005524">
    <property type="term" value="F:ATP binding"/>
    <property type="evidence" value="ECO:0007669"/>
    <property type="project" value="UniProtKB-KW"/>
</dbReference>
<keyword evidence="1" id="KW-0547">Nucleotide-binding</keyword>
<dbReference type="AlphaFoldDB" id="A0A4U8TRX2"/>
<accession>A0A4U8TRX2</accession>
<dbReference type="OrthoDB" id="5372242at2"/>
<dbReference type="Proteomes" id="UP000029707">
    <property type="component" value="Unassembled WGS sequence"/>
</dbReference>
<dbReference type="InterPro" id="IPR036390">
    <property type="entry name" value="WH_DNA-bd_sf"/>
</dbReference>
<evidence type="ECO:0000313" key="1">
    <source>
        <dbReference type="EMBL" id="TLE03264.1"/>
    </source>
</evidence>
<dbReference type="SUPFAM" id="SSF46785">
    <property type="entry name" value="Winged helix' DNA-binding domain"/>
    <property type="match status" value="1"/>
</dbReference>
<organism evidence="1 2">
    <name type="scientific">Helicobacter japonicus</name>
    <dbReference type="NCBI Taxonomy" id="425400"/>
    <lineage>
        <taxon>Bacteria</taxon>
        <taxon>Pseudomonadati</taxon>
        <taxon>Campylobacterota</taxon>
        <taxon>Epsilonproteobacteria</taxon>
        <taxon>Campylobacterales</taxon>
        <taxon>Helicobacteraceae</taxon>
        <taxon>Helicobacter</taxon>
    </lineage>
</organism>
<evidence type="ECO:0000313" key="2">
    <source>
        <dbReference type="Proteomes" id="UP000029707"/>
    </source>
</evidence>
<dbReference type="RefSeq" id="WP_034362743.1">
    <property type="nucleotide sequence ID" value="NZ_CAJUDB010000004.1"/>
</dbReference>
<sequence>MQEISKIYLDNVAGILPRRYGLKVGKTFLYGAPSTGKSAIALLHASAYKKCLYINCADCRTDIESANALILKTHLERTIELLIVDNYTPLISLPNLPHIILIAPSPLHCPNGFSLKHIRALSFEEYVGFDNKNLSIHHLFNAFLKEGNLAHTLLLPPHLRIPNKQEILKLALWNDFELFCALLPLQAQKLSTYHIYNILKKSHKISKDRIYPLLHTLEERGIIYFIPHISHKHKKLYFYDFTLPLCVSNDKNLQAMLENMLLLEIFNFCERYNVRGQVSYGDMGEFICDLGIFLFLPFATRESIESKLAKFKTPYQRLYIITFDYEGTGYTSLQGQTIEWIAMSFINFALEFTP</sequence>
<reference evidence="1 2" key="1">
    <citation type="journal article" date="2014" name="Genome Announc.">
        <title>Draft genome sequences of eight enterohepatic helicobacter species isolated from both laboratory and wild rodents.</title>
        <authorList>
            <person name="Sheh A."/>
            <person name="Shen Z."/>
            <person name="Fox J.G."/>
        </authorList>
    </citation>
    <scope>NUCLEOTIDE SEQUENCE [LARGE SCALE GENOMIC DNA]</scope>
    <source>
        <strain evidence="1 2">MIT 01-6451</strain>
    </source>
</reference>
<keyword evidence="1" id="KW-0067">ATP-binding</keyword>
<comment type="caution">
    <text evidence="1">The sequence shown here is derived from an EMBL/GenBank/DDBJ whole genome shotgun (WGS) entry which is preliminary data.</text>
</comment>
<keyword evidence="2" id="KW-1185">Reference proteome</keyword>
<proteinExistence type="predicted"/>